<organism evidence="2 3">
    <name type="scientific">Aspergillus transmontanensis</name>
    <dbReference type="NCBI Taxonomy" id="1034304"/>
    <lineage>
        <taxon>Eukaryota</taxon>
        <taxon>Fungi</taxon>
        <taxon>Dikarya</taxon>
        <taxon>Ascomycota</taxon>
        <taxon>Pezizomycotina</taxon>
        <taxon>Eurotiomycetes</taxon>
        <taxon>Eurotiomycetidae</taxon>
        <taxon>Eurotiales</taxon>
        <taxon>Aspergillaceae</taxon>
        <taxon>Aspergillus</taxon>
        <taxon>Aspergillus subgen. Circumdati</taxon>
    </lineage>
</organism>
<name>A0A5N6WC20_9EURO</name>
<dbReference type="Proteomes" id="UP000325433">
    <property type="component" value="Unassembled WGS sequence"/>
</dbReference>
<keyword evidence="1" id="KW-0812">Transmembrane</keyword>
<gene>
    <name evidence="2" type="ORF">BDV41DRAFT_522607</name>
</gene>
<evidence type="ECO:0000313" key="3">
    <source>
        <dbReference type="Proteomes" id="UP000325433"/>
    </source>
</evidence>
<feature type="transmembrane region" description="Helical" evidence="1">
    <location>
        <begin position="6"/>
        <end position="35"/>
    </location>
</feature>
<reference evidence="3" key="1">
    <citation type="submission" date="2019-04" db="EMBL/GenBank/DDBJ databases">
        <title>Friends and foes A comparative genomics studyof 23 Aspergillus species from section Flavi.</title>
        <authorList>
            <consortium name="DOE Joint Genome Institute"/>
            <person name="Kjaerbolling I."/>
            <person name="Vesth T."/>
            <person name="Frisvad J.C."/>
            <person name="Nybo J.L."/>
            <person name="Theobald S."/>
            <person name="Kildgaard S."/>
            <person name="Isbrandt T."/>
            <person name="Kuo A."/>
            <person name="Sato A."/>
            <person name="Lyhne E.K."/>
            <person name="Kogle M.E."/>
            <person name="Wiebenga A."/>
            <person name="Kun R.S."/>
            <person name="Lubbers R.J."/>
            <person name="Makela M.R."/>
            <person name="Barry K."/>
            <person name="Chovatia M."/>
            <person name="Clum A."/>
            <person name="Daum C."/>
            <person name="Haridas S."/>
            <person name="He G."/>
            <person name="LaButti K."/>
            <person name="Lipzen A."/>
            <person name="Mondo S."/>
            <person name="Riley R."/>
            <person name="Salamov A."/>
            <person name="Simmons B.A."/>
            <person name="Magnuson J.K."/>
            <person name="Henrissat B."/>
            <person name="Mortensen U.H."/>
            <person name="Larsen T.O."/>
            <person name="Devries R.P."/>
            <person name="Grigoriev I.V."/>
            <person name="Machida M."/>
            <person name="Baker S.E."/>
            <person name="Andersen M.R."/>
        </authorList>
    </citation>
    <scope>NUCLEOTIDE SEQUENCE [LARGE SCALE GENOMIC DNA]</scope>
    <source>
        <strain evidence="3">CBS 130015</strain>
    </source>
</reference>
<evidence type="ECO:0000256" key="1">
    <source>
        <dbReference type="SAM" id="Phobius"/>
    </source>
</evidence>
<accession>A0A5N6WC20</accession>
<keyword evidence="1" id="KW-0472">Membrane</keyword>
<sequence>MEIADIIVYLGTFVLTLISCIHAIPSISIHVIAIIQMYLYAPLKASIASDGGIQINLRRSLMCGSFDRNR</sequence>
<dbReference type="AlphaFoldDB" id="A0A5N6WC20"/>
<keyword evidence="3" id="KW-1185">Reference proteome</keyword>
<proteinExistence type="predicted"/>
<dbReference type="EMBL" id="ML738297">
    <property type="protein sequence ID" value="KAE8318407.1"/>
    <property type="molecule type" value="Genomic_DNA"/>
</dbReference>
<protein>
    <submittedName>
        <fullName evidence="2">Uncharacterized protein</fullName>
    </submittedName>
</protein>
<evidence type="ECO:0000313" key="2">
    <source>
        <dbReference type="EMBL" id="KAE8318407.1"/>
    </source>
</evidence>
<keyword evidence="1" id="KW-1133">Transmembrane helix</keyword>